<dbReference type="InterPro" id="IPR009875">
    <property type="entry name" value="PilZ_domain"/>
</dbReference>
<dbReference type="AlphaFoldDB" id="A0A2N5XKH5"/>
<dbReference type="GO" id="GO:0035438">
    <property type="term" value="F:cyclic-di-GMP binding"/>
    <property type="evidence" value="ECO:0007669"/>
    <property type="project" value="InterPro"/>
</dbReference>
<evidence type="ECO:0000313" key="3">
    <source>
        <dbReference type="Proteomes" id="UP000234881"/>
    </source>
</evidence>
<sequence>MIFNPHAWYKRNKVVTHQPERRQADRQRVLKGGKVFYKNYSISMDCTIKDESSTGMKIKMDANCALPSDVALLNRKDGKLADAHIVWKHGDLLGVKFSSKMEDVRSFAKADIRRMSIIATRG</sequence>
<gene>
    <name evidence="2" type="ORF">C0081_21980</name>
</gene>
<protein>
    <recommendedName>
        <fullName evidence="1">PilZ domain-containing protein</fullName>
    </recommendedName>
</protein>
<dbReference type="Proteomes" id="UP000234881">
    <property type="component" value="Unassembled WGS sequence"/>
</dbReference>
<evidence type="ECO:0000259" key="1">
    <source>
        <dbReference type="Pfam" id="PF07238"/>
    </source>
</evidence>
<evidence type="ECO:0000313" key="2">
    <source>
        <dbReference type="EMBL" id="PLW74975.1"/>
    </source>
</evidence>
<proteinExistence type="predicted"/>
<reference evidence="2 3" key="1">
    <citation type="submission" date="2018-01" db="EMBL/GenBank/DDBJ databases">
        <title>The draft genome sequence of Cohaesibacter sp. H1304.</title>
        <authorList>
            <person name="Wang N.-N."/>
            <person name="Du Z.-J."/>
        </authorList>
    </citation>
    <scope>NUCLEOTIDE SEQUENCE [LARGE SCALE GENOMIC DNA]</scope>
    <source>
        <strain evidence="2 3">H1304</strain>
    </source>
</reference>
<keyword evidence="3" id="KW-1185">Reference proteome</keyword>
<accession>A0A2N5XKH5</accession>
<dbReference type="Pfam" id="PF07238">
    <property type="entry name" value="PilZ"/>
    <property type="match status" value="1"/>
</dbReference>
<dbReference type="OrthoDB" id="7188320at2"/>
<dbReference type="SUPFAM" id="SSF141371">
    <property type="entry name" value="PilZ domain-like"/>
    <property type="match status" value="1"/>
</dbReference>
<organism evidence="2 3">
    <name type="scientific">Cohaesibacter celericrescens</name>
    <dbReference type="NCBI Taxonomy" id="2067669"/>
    <lineage>
        <taxon>Bacteria</taxon>
        <taxon>Pseudomonadati</taxon>
        <taxon>Pseudomonadota</taxon>
        <taxon>Alphaproteobacteria</taxon>
        <taxon>Hyphomicrobiales</taxon>
        <taxon>Cohaesibacteraceae</taxon>
    </lineage>
</organism>
<comment type="caution">
    <text evidence="2">The sequence shown here is derived from an EMBL/GenBank/DDBJ whole genome shotgun (WGS) entry which is preliminary data.</text>
</comment>
<feature type="domain" description="PilZ" evidence="1">
    <location>
        <begin position="20"/>
        <end position="103"/>
    </location>
</feature>
<dbReference type="EMBL" id="PKUQ01000055">
    <property type="protein sequence ID" value="PLW74975.1"/>
    <property type="molecule type" value="Genomic_DNA"/>
</dbReference>
<name>A0A2N5XKH5_9HYPH</name>